<name>A0A2R6NJ68_9APHY</name>
<evidence type="ECO:0000256" key="3">
    <source>
        <dbReference type="ARBA" id="ARBA00022989"/>
    </source>
</evidence>
<dbReference type="SUPFAM" id="SSF103473">
    <property type="entry name" value="MFS general substrate transporter"/>
    <property type="match status" value="1"/>
</dbReference>
<gene>
    <name evidence="6" type="ORF">PHLCEN_2v11701</name>
</gene>
<dbReference type="PANTHER" id="PTHR23502:SF60">
    <property type="entry name" value="MAJOR FACILITATOR SUPERFAMILY (MFS) PROFILE DOMAIN-CONTAINING PROTEIN-RELATED"/>
    <property type="match status" value="1"/>
</dbReference>
<organism evidence="6 7">
    <name type="scientific">Hermanssonia centrifuga</name>
    <dbReference type="NCBI Taxonomy" id="98765"/>
    <lineage>
        <taxon>Eukaryota</taxon>
        <taxon>Fungi</taxon>
        <taxon>Dikarya</taxon>
        <taxon>Basidiomycota</taxon>
        <taxon>Agaricomycotina</taxon>
        <taxon>Agaricomycetes</taxon>
        <taxon>Polyporales</taxon>
        <taxon>Meruliaceae</taxon>
        <taxon>Hermanssonia</taxon>
    </lineage>
</organism>
<dbReference type="STRING" id="98765.A0A2R6NJ68"/>
<sequence length="153" mass="17658">IGGGVLGDCWRPEERGKAVALYSLAPLLGPVVGPVAGAWIAERSTWRWVIRYPYSSGRQVSWTRSSKFLVCSSCNLRRSPLLMERKAARMRKEMESDPEKATAREIRTRFDHSDRHWKQIFAKSLVRPFKLFWYEPIAQLLGAYMAFVYGLLY</sequence>
<proteinExistence type="predicted"/>
<dbReference type="GO" id="GO:0022857">
    <property type="term" value="F:transmembrane transporter activity"/>
    <property type="evidence" value="ECO:0007669"/>
    <property type="project" value="InterPro"/>
</dbReference>
<dbReference type="OrthoDB" id="6770063at2759"/>
<keyword evidence="2 5" id="KW-0812">Transmembrane</keyword>
<feature type="non-terminal residue" evidence="6">
    <location>
        <position position="1"/>
    </location>
</feature>
<dbReference type="Gene3D" id="1.20.1720.10">
    <property type="entry name" value="Multidrug resistance protein D"/>
    <property type="match status" value="1"/>
</dbReference>
<dbReference type="InterPro" id="IPR036259">
    <property type="entry name" value="MFS_trans_sf"/>
</dbReference>
<keyword evidence="3 5" id="KW-1133">Transmembrane helix</keyword>
<keyword evidence="4 5" id="KW-0472">Membrane</keyword>
<dbReference type="EMBL" id="MLYV02001187">
    <property type="protein sequence ID" value="PSR72427.1"/>
    <property type="molecule type" value="Genomic_DNA"/>
</dbReference>
<dbReference type="Proteomes" id="UP000186601">
    <property type="component" value="Unassembled WGS sequence"/>
</dbReference>
<comment type="caution">
    <text evidence="6">The sequence shown here is derived from an EMBL/GenBank/DDBJ whole genome shotgun (WGS) entry which is preliminary data.</text>
</comment>
<protein>
    <recommendedName>
        <fullName evidence="8">Major facilitator superfamily (MFS) profile domain-containing protein</fullName>
    </recommendedName>
</protein>
<evidence type="ECO:0000256" key="1">
    <source>
        <dbReference type="ARBA" id="ARBA00004141"/>
    </source>
</evidence>
<feature type="transmembrane region" description="Helical" evidence="5">
    <location>
        <begin position="131"/>
        <end position="152"/>
    </location>
</feature>
<feature type="non-terminal residue" evidence="6">
    <location>
        <position position="153"/>
    </location>
</feature>
<accession>A0A2R6NJ68</accession>
<reference evidence="6 7" key="1">
    <citation type="submission" date="2018-02" db="EMBL/GenBank/DDBJ databases">
        <title>Genome sequence of the basidiomycete white-rot fungus Phlebia centrifuga.</title>
        <authorList>
            <person name="Granchi Z."/>
            <person name="Peng M."/>
            <person name="de Vries R.P."/>
            <person name="Hilden K."/>
            <person name="Makela M.R."/>
            <person name="Grigoriev I."/>
            <person name="Riley R."/>
        </authorList>
    </citation>
    <scope>NUCLEOTIDE SEQUENCE [LARGE SCALE GENOMIC DNA]</scope>
    <source>
        <strain evidence="6 7">FBCC195</strain>
    </source>
</reference>
<dbReference type="InterPro" id="IPR011701">
    <property type="entry name" value="MFS"/>
</dbReference>
<dbReference type="AlphaFoldDB" id="A0A2R6NJ68"/>
<keyword evidence="7" id="KW-1185">Reference proteome</keyword>
<dbReference type="Pfam" id="PF07690">
    <property type="entry name" value="MFS_1"/>
    <property type="match status" value="1"/>
</dbReference>
<dbReference type="PANTHER" id="PTHR23502">
    <property type="entry name" value="MAJOR FACILITATOR SUPERFAMILY"/>
    <property type="match status" value="1"/>
</dbReference>
<evidence type="ECO:0008006" key="8">
    <source>
        <dbReference type="Google" id="ProtNLM"/>
    </source>
</evidence>
<evidence type="ECO:0000256" key="2">
    <source>
        <dbReference type="ARBA" id="ARBA00022692"/>
    </source>
</evidence>
<evidence type="ECO:0000313" key="7">
    <source>
        <dbReference type="Proteomes" id="UP000186601"/>
    </source>
</evidence>
<evidence type="ECO:0000256" key="4">
    <source>
        <dbReference type="ARBA" id="ARBA00023136"/>
    </source>
</evidence>
<evidence type="ECO:0000313" key="6">
    <source>
        <dbReference type="EMBL" id="PSR72427.1"/>
    </source>
</evidence>
<evidence type="ECO:0000256" key="5">
    <source>
        <dbReference type="SAM" id="Phobius"/>
    </source>
</evidence>
<dbReference type="GO" id="GO:0016020">
    <property type="term" value="C:membrane"/>
    <property type="evidence" value="ECO:0007669"/>
    <property type="project" value="UniProtKB-SubCell"/>
</dbReference>
<comment type="subcellular location">
    <subcellularLocation>
        <location evidence="1">Membrane</location>
        <topology evidence="1">Multi-pass membrane protein</topology>
    </subcellularLocation>
</comment>
<feature type="transmembrane region" description="Helical" evidence="5">
    <location>
        <begin position="20"/>
        <end position="41"/>
    </location>
</feature>